<dbReference type="GO" id="GO:0008360">
    <property type="term" value="P:regulation of cell shape"/>
    <property type="evidence" value="ECO:0007669"/>
    <property type="project" value="UniProtKB-KW"/>
</dbReference>
<dbReference type="PANTHER" id="PTHR32282">
    <property type="entry name" value="BINDING PROTEIN TRANSPEPTIDASE, PUTATIVE-RELATED"/>
    <property type="match status" value="1"/>
</dbReference>
<dbReference type="Proteomes" id="UP000252345">
    <property type="component" value="Unassembled WGS sequence"/>
</dbReference>
<feature type="compositionally biased region" description="Basic and acidic residues" evidence="14">
    <location>
        <begin position="690"/>
        <end position="699"/>
    </location>
</feature>
<evidence type="ECO:0000256" key="15">
    <source>
        <dbReference type="SAM" id="Phobius"/>
    </source>
</evidence>
<dbReference type="GO" id="GO:0006508">
    <property type="term" value="P:proteolysis"/>
    <property type="evidence" value="ECO:0007669"/>
    <property type="project" value="UniProtKB-KW"/>
</dbReference>
<dbReference type="GO" id="GO:0030288">
    <property type="term" value="C:outer membrane-bounded periplasmic space"/>
    <property type="evidence" value="ECO:0007669"/>
    <property type="project" value="TreeGrafter"/>
</dbReference>
<keyword evidence="4" id="KW-0645">Protease</keyword>
<dbReference type="InterPro" id="IPR012338">
    <property type="entry name" value="Beta-lactam/transpept-like"/>
</dbReference>
<dbReference type="Pfam" id="PF00912">
    <property type="entry name" value="Transgly"/>
    <property type="match status" value="1"/>
</dbReference>
<evidence type="ECO:0000313" key="18">
    <source>
        <dbReference type="EMBL" id="RBP99452.1"/>
    </source>
</evidence>
<comment type="catalytic activity">
    <reaction evidence="13">
        <text>[GlcNAc-(1-&gt;4)-Mur2Ac(oyl-L-Ala-gamma-D-Glu-L-Lys-D-Ala-D-Ala)](n)-di-trans,octa-cis-undecaprenyl diphosphate + beta-D-GlcNAc-(1-&gt;4)-Mur2Ac(oyl-L-Ala-gamma-D-Glu-L-Lys-D-Ala-D-Ala)-di-trans,octa-cis-undecaprenyl diphosphate = [GlcNAc-(1-&gt;4)-Mur2Ac(oyl-L-Ala-gamma-D-Glu-L-Lys-D-Ala-D-Ala)](n+1)-di-trans,octa-cis-undecaprenyl diphosphate + di-trans,octa-cis-undecaprenyl diphosphate + H(+)</text>
        <dbReference type="Rhea" id="RHEA:23708"/>
        <dbReference type="Rhea" id="RHEA-COMP:9602"/>
        <dbReference type="Rhea" id="RHEA-COMP:9603"/>
        <dbReference type="ChEBI" id="CHEBI:15378"/>
        <dbReference type="ChEBI" id="CHEBI:58405"/>
        <dbReference type="ChEBI" id="CHEBI:60033"/>
        <dbReference type="ChEBI" id="CHEBI:78435"/>
        <dbReference type="EC" id="2.4.99.28"/>
    </reaction>
</comment>
<feature type="compositionally biased region" description="Low complexity" evidence="14">
    <location>
        <begin position="734"/>
        <end position="764"/>
    </location>
</feature>
<evidence type="ECO:0000256" key="4">
    <source>
        <dbReference type="ARBA" id="ARBA00022670"/>
    </source>
</evidence>
<dbReference type="Gene3D" id="1.10.3810.10">
    <property type="entry name" value="Biosynthetic peptidoglycan transglycosylase-like"/>
    <property type="match status" value="1"/>
</dbReference>
<dbReference type="SUPFAM" id="SSF53955">
    <property type="entry name" value="Lysozyme-like"/>
    <property type="match status" value="1"/>
</dbReference>
<feature type="compositionally biased region" description="Gly residues" evidence="14">
    <location>
        <begin position="700"/>
        <end position="709"/>
    </location>
</feature>
<comment type="caution">
    <text evidence="18">The sequence shown here is derived from an EMBL/GenBank/DDBJ whole genome shotgun (WGS) entry which is preliminary data.</text>
</comment>
<evidence type="ECO:0000256" key="9">
    <source>
        <dbReference type="ARBA" id="ARBA00022984"/>
    </source>
</evidence>
<dbReference type="InterPro" id="IPR001460">
    <property type="entry name" value="PCN-bd_Tpept"/>
</dbReference>
<evidence type="ECO:0000256" key="7">
    <source>
        <dbReference type="ARBA" id="ARBA00022801"/>
    </source>
</evidence>
<organism evidence="18 19">
    <name type="scientific">Bifidobacterium xylocopae</name>
    <dbReference type="NCBI Taxonomy" id="2493119"/>
    <lineage>
        <taxon>Bacteria</taxon>
        <taxon>Bacillati</taxon>
        <taxon>Actinomycetota</taxon>
        <taxon>Actinomycetes</taxon>
        <taxon>Bifidobacteriales</taxon>
        <taxon>Bifidobacteriaceae</taxon>
        <taxon>Bifidobacterium</taxon>
    </lineage>
</organism>
<evidence type="ECO:0000256" key="13">
    <source>
        <dbReference type="ARBA" id="ARBA00049902"/>
    </source>
</evidence>
<dbReference type="SUPFAM" id="SSF56601">
    <property type="entry name" value="beta-lactamase/transpeptidase-like"/>
    <property type="match status" value="1"/>
</dbReference>
<dbReference type="InterPro" id="IPR050396">
    <property type="entry name" value="Glycosyltr_51/Transpeptidase"/>
</dbReference>
<feature type="region of interest" description="Disordered" evidence="14">
    <location>
        <begin position="730"/>
        <end position="773"/>
    </location>
</feature>
<keyword evidence="9" id="KW-0573">Peptidoglycan synthesis</keyword>
<dbReference type="RefSeq" id="WP_113853223.1">
    <property type="nucleotide sequence ID" value="NZ_PDCH01000005.1"/>
</dbReference>
<dbReference type="GO" id="GO:0008658">
    <property type="term" value="F:penicillin binding"/>
    <property type="evidence" value="ECO:0007669"/>
    <property type="project" value="InterPro"/>
</dbReference>
<comment type="similarity">
    <text evidence="2">In the N-terminal section; belongs to the glycosyltransferase 51 family.</text>
</comment>
<keyword evidence="7" id="KW-0378">Hydrolase</keyword>
<feature type="domain" description="Penicillin-binding protein transpeptidase" evidence="16">
    <location>
        <begin position="406"/>
        <end position="630"/>
    </location>
</feature>
<accession>A0A366KDZ0</accession>
<proteinExistence type="inferred from homology"/>
<keyword evidence="6" id="KW-0808">Transferase</keyword>
<comment type="catalytic activity">
    <reaction evidence="12">
        <text>Preferential cleavage: (Ac)2-L-Lys-D-Ala-|-D-Ala. Also transpeptidation of peptidyl-alanyl moieties that are N-acyl substituents of D-alanine.</text>
        <dbReference type="EC" id="3.4.16.4"/>
    </reaction>
</comment>
<dbReference type="Pfam" id="PF00905">
    <property type="entry name" value="Transpeptidase"/>
    <property type="match status" value="1"/>
</dbReference>
<dbReference type="EMBL" id="PDCH01000005">
    <property type="protein sequence ID" value="RBP99452.1"/>
    <property type="molecule type" value="Genomic_DNA"/>
</dbReference>
<evidence type="ECO:0000256" key="14">
    <source>
        <dbReference type="SAM" id="MobiDB-lite"/>
    </source>
</evidence>
<evidence type="ECO:0000256" key="3">
    <source>
        <dbReference type="ARBA" id="ARBA00022645"/>
    </source>
</evidence>
<evidence type="ECO:0000259" key="17">
    <source>
        <dbReference type="Pfam" id="PF00912"/>
    </source>
</evidence>
<evidence type="ECO:0000256" key="11">
    <source>
        <dbReference type="ARBA" id="ARBA00023316"/>
    </source>
</evidence>
<evidence type="ECO:0000256" key="6">
    <source>
        <dbReference type="ARBA" id="ARBA00022679"/>
    </source>
</evidence>
<keyword evidence="10" id="KW-0511">Multifunctional enzyme</keyword>
<keyword evidence="15" id="KW-1133">Transmembrane helix</keyword>
<feature type="region of interest" description="Disordered" evidence="14">
    <location>
        <begin position="690"/>
        <end position="709"/>
    </location>
</feature>
<evidence type="ECO:0000256" key="1">
    <source>
        <dbReference type="ARBA" id="ARBA00007090"/>
    </source>
</evidence>
<dbReference type="InterPro" id="IPR023346">
    <property type="entry name" value="Lysozyme-like_dom_sf"/>
</dbReference>
<reference evidence="18 19" key="1">
    <citation type="submission" date="2017-10" db="EMBL/GenBank/DDBJ databases">
        <title>Bifidobacterium xylocopum sp. nov. and Bifidobacterium aemilianum sp. nov., from the carpenter bee (Xylocopa violacea) digestive tract.</title>
        <authorList>
            <person name="Alberoni D."/>
            <person name="Baffoni L."/>
            <person name="Di Gioia D."/>
            <person name="Gaggia F."/>
            <person name="Biavati B."/>
        </authorList>
    </citation>
    <scope>NUCLEOTIDE SEQUENCE [LARGE SCALE GENOMIC DNA]</scope>
    <source>
        <strain evidence="18 19">XV2</strain>
    </source>
</reference>
<evidence type="ECO:0000256" key="5">
    <source>
        <dbReference type="ARBA" id="ARBA00022676"/>
    </source>
</evidence>
<evidence type="ECO:0000256" key="10">
    <source>
        <dbReference type="ARBA" id="ARBA00023268"/>
    </source>
</evidence>
<keyword evidence="15" id="KW-0472">Membrane</keyword>
<keyword evidence="15" id="KW-0812">Transmembrane</keyword>
<keyword evidence="5" id="KW-0328">Glycosyltransferase</keyword>
<evidence type="ECO:0000313" key="19">
    <source>
        <dbReference type="Proteomes" id="UP000252345"/>
    </source>
</evidence>
<dbReference type="InterPro" id="IPR001264">
    <property type="entry name" value="Glyco_trans_51"/>
</dbReference>
<sequence length="773" mass="82776">MTFETRLLVSAPRTPRSARSASSTGGRAVGAGRTASRLAGSTKPRPLPKGEPPKRGGKGRHGARRDGRGAPQPKLGPDGKPRKRHLLLKWLLGILGAVILAAVGAFAYLYLTTEVVPPEKQALAQKTTVYYSDGTTPVGSFAEQNREIISCSALPKYVGNAIVASENRSFYSDNGIDLKGIGRALLNNVTHGTRQGGSTITQQYAERYYLGETTSYSGKLREAMLSLKIAQTEDKDTVLCNYMNTIYLGRGSYGIQAAAQSYFGKEAKDLTMPEAAMLAGIIPAPSTWDPAVNPKQAESRYRRVLSIMQEDGYISAKDRTAAVKAPPKTIDYSPQNVYQGPNGYILRMVHNELSNGKKAPFTADELDTGGYRIVTTIDKGKQDLMHEVASPTAGGKHLPGGLQVGALSVNPKDGSVISFYAGDDYLKQQLNNVNQATFQVGSTMKVFTLLGAIQSGVNLNTVFNGNSPRTFHSVGKSVANAENISYGYVNLYSALANSVNTAFMDLNEHVTPQKTAQVAHTAGIEGKIDDTTTFDTLGVDALTDWDLTQGYQTIANGGRKIPLHLVSQVRDGKDQELYTASTRGEQVFNADQVALLQKAMTGTVQYGTGTQARAVGRTLAAKTGTANDDTAASMAGFTPSVLTTFGIWQPGPDGSAQKVPNFAGYPHGSGYPTYLFTQYMKQALADTPDEKFPAAKDGGRIGGPDGTWGTGRGSYGYGYGYQRPYGNGNGNGNGYRNYNYNNYNNQGNQGGQQVTPNQGQQSTQPRTQPNSGQ</sequence>
<keyword evidence="11" id="KW-0961">Cell wall biogenesis/degradation</keyword>
<keyword evidence="3" id="KW-0121">Carboxypeptidase</keyword>
<evidence type="ECO:0000256" key="12">
    <source>
        <dbReference type="ARBA" id="ARBA00034000"/>
    </source>
</evidence>
<evidence type="ECO:0000256" key="2">
    <source>
        <dbReference type="ARBA" id="ARBA00007739"/>
    </source>
</evidence>
<keyword evidence="19" id="KW-1185">Reference proteome</keyword>
<dbReference type="FunFam" id="1.10.3810.10:FF:000001">
    <property type="entry name" value="Penicillin-binding protein 1A"/>
    <property type="match status" value="1"/>
</dbReference>
<feature type="transmembrane region" description="Helical" evidence="15">
    <location>
        <begin position="90"/>
        <end position="111"/>
    </location>
</feature>
<comment type="similarity">
    <text evidence="1">In the C-terminal section; belongs to the transpeptidase family.</text>
</comment>
<dbReference type="GO" id="GO:0009252">
    <property type="term" value="P:peptidoglycan biosynthetic process"/>
    <property type="evidence" value="ECO:0007669"/>
    <property type="project" value="UniProtKB-KW"/>
</dbReference>
<gene>
    <name evidence="18" type="ORF">CRD59_03525</name>
</gene>
<feature type="domain" description="Glycosyl transferase family 51" evidence="17">
    <location>
        <begin position="137"/>
        <end position="309"/>
    </location>
</feature>
<dbReference type="GO" id="GO:0009002">
    <property type="term" value="F:serine-type D-Ala-D-Ala carboxypeptidase activity"/>
    <property type="evidence" value="ECO:0007669"/>
    <property type="project" value="UniProtKB-EC"/>
</dbReference>
<dbReference type="GO" id="GO:0008955">
    <property type="term" value="F:peptidoglycan glycosyltransferase activity"/>
    <property type="evidence" value="ECO:0007669"/>
    <property type="project" value="UniProtKB-EC"/>
</dbReference>
<dbReference type="Gene3D" id="3.40.710.10">
    <property type="entry name" value="DD-peptidase/beta-lactamase superfamily"/>
    <property type="match status" value="1"/>
</dbReference>
<dbReference type="AlphaFoldDB" id="A0A366KDZ0"/>
<dbReference type="GO" id="GO:0071555">
    <property type="term" value="P:cell wall organization"/>
    <property type="evidence" value="ECO:0007669"/>
    <property type="project" value="UniProtKB-KW"/>
</dbReference>
<feature type="region of interest" description="Disordered" evidence="14">
    <location>
        <begin position="1"/>
        <end position="80"/>
    </location>
</feature>
<feature type="compositionally biased region" description="Low complexity" evidence="14">
    <location>
        <begin position="9"/>
        <end position="37"/>
    </location>
</feature>
<dbReference type="OrthoDB" id="9766909at2"/>
<protein>
    <submittedName>
        <fullName evidence="18">Penicillin-binding protein</fullName>
    </submittedName>
</protein>
<dbReference type="PANTHER" id="PTHR32282:SF34">
    <property type="entry name" value="PENICILLIN-BINDING PROTEIN 1A"/>
    <property type="match status" value="1"/>
</dbReference>
<dbReference type="InterPro" id="IPR036950">
    <property type="entry name" value="PBP_transglycosylase"/>
</dbReference>
<evidence type="ECO:0000259" key="16">
    <source>
        <dbReference type="Pfam" id="PF00905"/>
    </source>
</evidence>
<name>A0A366KDZ0_9BIFI</name>
<keyword evidence="8" id="KW-0133">Cell shape</keyword>
<evidence type="ECO:0000256" key="8">
    <source>
        <dbReference type="ARBA" id="ARBA00022960"/>
    </source>
</evidence>